<dbReference type="GeneID" id="25798991"/>
<evidence type="ECO:0000313" key="2">
    <source>
        <dbReference type="Proteomes" id="UP000007115"/>
    </source>
</evidence>
<evidence type="ECO:0008006" key="3">
    <source>
        <dbReference type="Google" id="ProtNLM"/>
    </source>
</evidence>
<dbReference type="RefSeq" id="XP_013956196.1">
    <property type="nucleotide sequence ID" value="XM_014100721.1"/>
</dbReference>
<accession>G9MU80</accession>
<dbReference type="VEuPathDB" id="FungiDB:TRIVIDRAFT_91355"/>
<dbReference type="HOGENOM" id="CLU_010595_9_3_1"/>
<dbReference type="InParanoid" id="G9MU80"/>
<gene>
    <name evidence="1" type="ORF">TRIVIDRAFT_91355</name>
</gene>
<keyword evidence="2" id="KW-1185">Reference proteome</keyword>
<protein>
    <recommendedName>
        <fullName evidence="3">Methyltransferase</fullName>
    </recommendedName>
</protein>
<name>G9MU80_HYPVG</name>
<dbReference type="OMA" id="ADGLWMR"/>
<dbReference type="eggNOG" id="ENOG502SIG3">
    <property type="taxonomic scope" value="Eukaryota"/>
</dbReference>
<dbReference type="OrthoDB" id="184880at2759"/>
<dbReference type="Proteomes" id="UP000007115">
    <property type="component" value="Unassembled WGS sequence"/>
</dbReference>
<proteinExistence type="predicted"/>
<sequence>MADEQLPDSNYLLPYDDGEVKRLHLQHDLLETYMGSLILAPINREQKGLKILDSATFDGYWLEEAAKLVNAPVLVGTDISPAMFPPASANGPSYHVQSVSEPWPEAWKGTFDLVHQRLVLAGTTPEIGQNAVKALIELAKPGTGWVQLVEGALEHLTEEQKPKYPALHRFQTLVARMLPGLGWNQRVGLQVRGWMEAEGLQDVSEKIMEIPVGAGNTDRRLGDLAKQNLLTVVEHFTQASKDLPADSDIKAEDFEAVLRDLKVEVDTVGSLLRFNSVWGRRA</sequence>
<dbReference type="EMBL" id="ABDF02000047">
    <property type="protein sequence ID" value="EHK22003.1"/>
    <property type="molecule type" value="Genomic_DNA"/>
</dbReference>
<organism evidence="1 2">
    <name type="scientific">Hypocrea virens (strain Gv29-8 / FGSC 10586)</name>
    <name type="common">Gliocladium virens</name>
    <name type="synonym">Trichoderma virens</name>
    <dbReference type="NCBI Taxonomy" id="413071"/>
    <lineage>
        <taxon>Eukaryota</taxon>
        <taxon>Fungi</taxon>
        <taxon>Dikarya</taxon>
        <taxon>Ascomycota</taxon>
        <taxon>Pezizomycotina</taxon>
        <taxon>Sordariomycetes</taxon>
        <taxon>Hypocreomycetidae</taxon>
        <taxon>Hypocreales</taxon>
        <taxon>Hypocreaceae</taxon>
        <taxon>Trichoderma</taxon>
    </lineage>
</organism>
<dbReference type="InterPro" id="IPR029063">
    <property type="entry name" value="SAM-dependent_MTases_sf"/>
</dbReference>
<evidence type="ECO:0000313" key="1">
    <source>
        <dbReference type="EMBL" id="EHK22003.1"/>
    </source>
</evidence>
<comment type="caution">
    <text evidence="1">The sequence shown here is derived from an EMBL/GenBank/DDBJ whole genome shotgun (WGS) entry which is preliminary data.</text>
</comment>
<reference evidence="1 2" key="1">
    <citation type="journal article" date="2011" name="Genome Biol.">
        <title>Comparative genome sequence analysis underscores mycoparasitism as the ancestral life style of Trichoderma.</title>
        <authorList>
            <person name="Kubicek C.P."/>
            <person name="Herrera-Estrella A."/>
            <person name="Seidl-Seiboth V."/>
            <person name="Martinez D.A."/>
            <person name="Druzhinina I.S."/>
            <person name="Thon M."/>
            <person name="Zeilinger S."/>
            <person name="Casas-Flores S."/>
            <person name="Horwitz B.A."/>
            <person name="Mukherjee P.K."/>
            <person name="Mukherjee M."/>
            <person name="Kredics L."/>
            <person name="Alcaraz L.D."/>
            <person name="Aerts A."/>
            <person name="Antal Z."/>
            <person name="Atanasova L."/>
            <person name="Cervantes-Badillo M.G."/>
            <person name="Challacombe J."/>
            <person name="Chertkov O."/>
            <person name="McCluskey K."/>
            <person name="Coulpier F."/>
            <person name="Deshpande N."/>
            <person name="von Doehren H."/>
            <person name="Ebbole D.J."/>
            <person name="Esquivel-Naranjo E.U."/>
            <person name="Fekete E."/>
            <person name="Flipphi M."/>
            <person name="Glaser F."/>
            <person name="Gomez-Rodriguez E.Y."/>
            <person name="Gruber S."/>
            <person name="Han C."/>
            <person name="Henrissat B."/>
            <person name="Hermosa R."/>
            <person name="Hernandez-Onate M."/>
            <person name="Karaffa L."/>
            <person name="Kosti I."/>
            <person name="Le Crom S."/>
            <person name="Lindquist E."/>
            <person name="Lucas S."/>
            <person name="Luebeck M."/>
            <person name="Luebeck P.S."/>
            <person name="Margeot A."/>
            <person name="Metz B."/>
            <person name="Misra M."/>
            <person name="Nevalainen H."/>
            <person name="Omann M."/>
            <person name="Packer N."/>
            <person name="Perrone G."/>
            <person name="Uresti-Rivera E.E."/>
            <person name="Salamov A."/>
            <person name="Schmoll M."/>
            <person name="Seiboth B."/>
            <person name="Shapiro H."/>
            <person name="Sukno S."/>
            <person name="Tamayo-Ramos J.A."/>
            <person name="Tisch D."/>
            <person name="Wiest A."/>
            <person name="Wilkinson H.H."/>
            <person name="Zhang M."/>
            <person name="Coutinho P.M."/>
            <person name="Kenerley C.M."/>
            <person name="Monte E."/>
            <person name="Baker S.E."/>
            <person name="Grigoriev I.V."/>
        </authorList>
    </citation>
    <scope>NUCLEOTIDE SEQUENCE [LARGE SCALE GENOMIC DNA]</scope>
    <source>
        <strain evidence="2">Gv29-8 / FGSC 10586</strain>
    </source>
</reference>
<dbReference type="SUPFAM" id="SSF53335">
    <property type="entry name" value="S-adenosyl-L-methionine-dependent methyltransferases"/>
    <property type="match status" value="1"/>
</dbReference>
<dbReference type="AlphaFoldDB" id="G9MU80"/>
<dbReference type="Gene3D" id="3.40.50.150">
    <property type="entry name" value="Vaccinia Virus protein VP39"/>
    <property type="match status" value="1"/>
</dbReference>